<evidence type="ECO:0000313" key="6">
    <source>
        <dbReference type="Proteomes" id="UP000215596"/>
    </source>
</evidence>
<accession>A0A268EMQ9</accession>
<dbReference type="Gene3D" id="3.40.50.300">
    <property type="entry name" value="P-loop containing nucleotide triphosphate hydrolases"/>
    <property type="match status" value="1"/>
</dbReference>
<dbReference type="PANTHER" id="PTHR42939:SF1">
    <property type="entry name" value="ABC TRANSPORTER ATP-BINDING PROTEIN ALBC-RELATED"/>
    <property type="match status" value="1"/>
</dbReference>
<dbReference type="InterPro" id="IPR051782">
    <property type="entry name" value="ABC_Transporter_VariousFunc"/>
</dbReference>
<keyword evidence="1" id="KW-0813">Transport</keyword>
<dbReference type="PROSITE" id="PS00211">
    <property type="entry name" value="ABC_TRANSPORTER_1"/>
    <property type="match status" value="1"/>
</dbReference>
<dbReference type="GO" id="GO:0005524">
    <property type="term" value="F:ATP binding"/>
    <property type="evidence" value="ECO:0007669"/>
    <property type="project" value="UniProtKB-KW"/>
</dbReference>
<name>A0A268EMQ9_9BACL</name>
<dbReference type="PANTHER" id="PTHR42939">
    <property type="entry name" value="ABC TRANSPORTER ATP-BINDING PROTEIN ALBC-RELATED"/>
    <property type="match status" value="1"/>
</dbReference>
<evidence type="ECO:0000259" key="4">
    <source>
        <dbReference type="PROSITE" id="PS50893"/>
    </source>
</evidence>
<reference evidence="5 6" key="1">
    <citation type="submission" date="2017-07" db="EMBL/GenBank/DDBJ databases">
        <title>Isolation and whole genome analysis of endospore-forming bacteria from heroin.</title>
        <authorList>
            <person name="Kalinowski J."/>
            <person name="Ahrens B."/>
            <person name="Al-Dilaimi A."/>
            <person name="Winkler A."/>
            <person name="Wibberg D."/>
            <person name="Schleenbecker U."/>
            <person name="Ruckert C."/>
            <person name="Wolfel R."/>
            <person name="Grass G."/>
        </authorList>
    </citation>
    <scope>NUCLEOTIDE SEQUENCE [LARGE SCALE GENOMIC DNA]</scope>
    <source>
        <strain evidence="5 6">7537-G1</strain>
    </source>
</reference>
<dbReference type="InterPro" id="IPR003439">
    <property type="entry name" value="ABC_transporter-like_ATP-bd"/>
</dbReference>
<proteinExistence type="predicted"/>
<dbReference type="InterPro" id="IPR003593">
    <property type="entry name" value="AAA+_ATPase"/>
</dbReference>
<dbReference type="SMART" id="SM00382">
    <property type="entry name" value="AAA"/>
    <property type="match status" value="1"/>
</dbReference>
<keyword evidence="3 5" id="KW-0067">ATP-binding</keyword>
<protein>
    <submittedName>
        <fullName evidence="5">Multidrug ABC transporter ATP-binding protein</fullName>
    </submittedName>
</protein>
<dbReference type="PROSITE" id="PS50893">
    <property type="entry name" value="ABC_TRANSPORTER_2"/>
    <property type="match status" value="1"/>
</dbReference>
<dbReference type="GO" id="GO:0016887">
    <property type="term" value="F:ATP hydrolysis activity"/>
    <property type="evidence" value="ECO:0007669"/>
    <property type="project" value="InterPro"/>
</dbReference>
<gene>
    <name evidence="5" type="ORF">CHH67_17835</name>
</gene>
<dbReference type="SUPFAM" id="SSF52540">
    <property type="entry name" value="P-loop containing nucleoside triphosphate hydrolases"/>
    <property type="match status" value="1"/>
</dbReference>
<dbReference type="EMBL" id="NPBY01000057">
    <property type="protein sequence ID" value="PAD74409.1"/>
    <property type="molecule type" value="Genomic_DNA"/>
</dbReference>
<sequence length="217" mass="24657">MKLIEVVNVSKSFKGIQIFNQANAVFEQGNIYGILGPNGSGKSVLFKLICGFIKPDQGDIIIHPSYRSRRADFPQNFGIIIDRPGYAAGLTGFENLKRWAEIRNQIKDEDIKRTMRVVGLDPDARQKMKSYSLGMKQKIAFAQAIMENQQVLILDEPFNAMDVDSVKVLRELLIKYKQEGRTIILTSHNEEDIELLCDQVYQIRSHKLVPVNTMAKV</sequence>
<comment type="caution">
    <text evidence="5">The sequence shown here is derived from an EMBL/GenBank/DDBJ whole genome shotgun (WGS) entry which is preliminary data.</text>
</comment>
<dbReference type="InterPro" id="IPR017871">
    <property type="entry name" value="ABC_transporter-like_CS"/>
</dbReference>
<feature type="domain" description="ABC transporter" evidence="4">
    <location>
        <begin position="4"/>
        <end position="217"/>
    </location>
</feature>
<evidence type="ECO:0000256" key="2">
    <source>
        <dbReference type="ARBA" id="ARBA00022741"/>
    </source>
</evidence>
<dbReference type="OrthoDB" id="9804819at2"/>
<dbReference type="Proteomes" id="UP000215596">
    <property type="component" value="Unassembled WGS sequence"/>
</dbReference>
<dbReference type="InterPro" id="IPR027417">
    <property type="entry name" value="P-loop_NTPase"/>
</dbReference>
<keyword evidence="2" id="KW-0547">Nucleotide-binding</keyword>
<evidence type="ECO:0000313" key="5">
    <source>
        <dbReference type="EMBL" id="PAD74409.1"/>
    </source>
</evidence>
<evidence type="ECO:0000256" key="3">
    <source>
        <dbReference type="ARBA" id="ARBA00022840"/>
    </source>
</evidence>
<dbReference type="Pfam" id="PF00005">
    <property type="entry name" value="ABC_tran"/>
    <property type="match status" value="1"/>
</dbReference>
<dbReference type="AlphaFoldDB" id="A0A268EMQ9"/>
<organism evidence="5 6">
    <name type="scientific">Paenibacillus campinasensis</name>
    <dbReference type="NCBI Taxonomy" id="66347"/>
    <lineage>
        <taxon>Bacteria</taxon>
        <taxon>Bacillati</taxon>
        <taxon>Bacillota</taxon>
        <taxon>Bacilli</taxon>
        <taxon>Bacillales</taxon>
        <taxon>Paenibacillaceae</taxon>
        <taxon>Paenibacillus</taxon>
    </lineage>
</organism>
<evidence type="ECO:0000256" key="1">
    <source>
        <dbReference type="ARBA" id="ARBA00022448"/>
    </source>
</evidence>
<dbReference type="RefSeq" id="WP_095266559.1">
    <property type="nucleotide sequence ID" value="NZ_NPBY01000057.1"/>
</dbReference>